<dbReference type="OrthoDB" id="9784736at2"/>
<evidence type="ECO:0000256" key="1">
    <source>
        <dbReference type="ARBA" id="ARBA00022884"/>
    </source>
</evidence>
<dbReference type="GO" id="GO:0008168">
    <property type="term" value="F:methyltransferase activity"/>
    <property type="evidence" value="ECO:0007669"/>
    <property type="project" value="UniProtKB-KW"/>
</dbReference>
<sequence>MARLDAELVRRGLARSRGEAQTLVADGLVRVDGVPARKPAQPVDAASALSVQHDGPRWVGRGAHKLLAALEGWGQSGLVVAGRRCIDVGASTGGFTQVLLHHGAAHVVALDVGHDQLVRELADDPRVDDRPGTSVRDLGPAAVGGPFDVVVTDLSFISLTLVATELAALLRPDGDLVALVKPQFEVGRDRLGRGGVVGDPGNRRDALLAVTSAFARTGLHVRAVAPSPLLGTTGNVEYLLWVRSDPSDTMTEDEVRDAVHAATPRHRGARR</sequence>
<dbReference type="SUPFAM" id="SSF55174">
    <property type="entry name" value="Alpha-L RNA-binding motif"/>
    <property type="match status" value="1"/>
</dbReference>
<dbReference type="PROSITE" id="PS50889">
    <property type="entry name" value="S4"/>
    <property type="match status" value="1"/>
</dbReference>
<comment type="caution">
    <text evidence="5">The sequence shown here is derived from an EMBL/GenBank/DDBJ whole genome shotgun (WGS) entry which is preliminary data.</text>
</comment>
<dbReference type="Gene3D" id="3.10.290.10">
    <property type="entry name" value="RNA-binding S4 domain"/>
    <property type="match status" value="1"/>
</dbReference>
<dbReference type="GO" id="GO:0032259">
    <property type="term" value="P:methylation"/>
    <property type="evidence" value="ECO:0007669"/>
    <property type="project" value="UniProtKB-KW"/>
</dbReference>
<dbReference type="PANTHER" id="PTHR32319">
    <property type="entry name" value="BACTERIAL HEMOLYSIN-LIKE PROTEIN"/>
    <property type="match status" value="1"/>
</dbReference>
<dbReference type="InterPro" id="IPR029063">
    <property type="entry name" value="SAM-dependent_MTases_sf"/>
</dbReference>
<organism evidence="5 6">
    <name type="scientific">Phycicoccus duodecadis</name>
    <dbReference type="NCBI Taxonomy" id="173053"/>
    <lineage>
        <taxon>Bacteria</taxon>
        <taxon>Bacillati</taxon>
        <taxon>Actinomycetota</taxon>
        <taxon>Actinomycetes</taxon>
        <taxon>Micrococcales</taxon>
        <taxon>Intrasporangiaceae</taxon>
        <taxon>Phycicoccus</taxon>
    </lineage>
</organism>
<name>A0A2N3YNB0_9MICO</name>
<comment type="similarity">
    <text evidence="2">Belongs to the TlyA family.</text>
</comment>
<dbReference type="InterPro" id="IPR047048">
    <property type="entry name" value="TlyA"/>
</dbReference>
<keyword evidence="6" id="KW-1185">Reference proteome</keyword>
<proteinExistence type="inferred from homology"/>
<feature type="domain" description="RNA-binding S4" evidence="4">
    <location>
        <begin position="2"/>
        <end position="64"/>
    </location>
</feature>
<evidence type="ECO:0000313" key="5">
    <source>
        <dbReference type="EMBL" id="PKW28308.1"/>
    </source>
</evidence>
<dbReference type="AlphaFoldDB" id="A0A2N3YNB0"/>
<evidence type="ECO:0000259" key="4">
    <source>
        <dbReference type="SMART" id="SM00363"/>
    </source>
</evidence>
<dbReference type="InterPro" id="IPR036986">
    <property type="entry name" value="S4_RNA-bd_sf"/>
</dbReference>
<gene>
    <name evidence="5" type="ORF">ATL31_3174</name>
</gene>
<accession>A0A2N3YNB0</accession>
<dbReference type="SMART" id="SM00363">
    <property type="entry name" value="S4"/>
    <property type="match status" value="1"/>
</dbReference>
<evidence type="ECO:0000256" key="2">
    <source>
        <dbReference type="ARBA" id="ARBA00029460"/>
    </source>
</evidence>
<reference evidence="5 6" key="1">
    <citation type="submission" date="2017-12" db="EMBL/GenBank/DDBJ databases">
        <title>Sequencing the genomes of 1000 Actinobacteria strains.</title>
        <authorList>
            <person name="Klenk H.-P."/>
        </authorList>
    </citation>
    <scope>NUCLEOTIDE SEQUENCE [LARGE SCALE GENOMIC DNA]</scope>
    <source>
        <strain evidence="5 6">DSM 12806</strain>
    </source>
</reference>
<dbReference type="SUPFAM" id="SSF53335">
    <property type="entry name" value="S-adenosyl-L-methionine-dependent methyltransferases"/>
    <property type="match status" value="1"/>
</dbReference>
<dbReference type="InterPro" id="IPR002942">
    <property type="entry name" value="S4_RNA-bd"/>
</dbReference>
<dbReference type="RefSeq" id="WP_101397748.1">
    <property type="nucleotide sequence ID" value="NZ_PJNE01000001.1"/>
</dbReference>
<dbReference type="Pfam" id="PF01728">
    <property type="entry name" value="FtsJ"/>
    <property type="match status" value="1"/>
</dbReference>
<dbReference type="InterPro" id="IPR004538">
    <property type="entry name" value="Hemolysin_A/TlyA"/>
</dbReference>
<dbReference type="CDD" id="cd02440">
    <property type="entry name" value="AdoMet_MTases"/>
    <property type="match status" value="1"/>
</dbReference>
<dbReference type="PANTHER" id="PTHR32319:SF0">
    <property type="entry name" value="BACTERIAL HEMOLYSIN-LIKE PROTEIN"/>
    <property type="match status" value="1"/>
</dbReference>
<keyword evidence="1 3" id="KW-0694">RNA-binding</keyword>
<protein>
    <submittedName>
        <fullName evidence="5">23S rRNA (Cytidine1920-2'-O)/16S rRNA (Cytidine1409-2'-O)-methyltransferase</fullName>
    </submittedName>
</protein>
<dbReference type="EMBL" id="PJNE01000001">
    <property type="protein sequence ID" value="PKW28308.1"/>
    <property type="molecule type" value="Genomic_DNA"/>
</dbReference>
<keyword evidence="5" id="KW-0808">Transferase</keyword>
<dbReference type="PIRSF" id="PIRSF005578">
    <property type="entry name" value="TlyA"/>
    <property type="match status" value="1"/>
</dbReference>
<dbReference type="GO" id="GO:0003723">
    <property type="term" value="F:RNA binding"/>
    <property type="evidence" value="ECO:0007669"/>
    <property type="project" value="UniProtKB-KW"/>
</dbReference>
<evidence type="ECO:0000256" key="3">
    <source>
        <dbReference type="PROSITE-ProRule" id="PRU00182"/>
    </source>
</evidence>
<dbReference type="Pfam" id="PF01479">
    <property type="entry name" value="S4"/>
    <property type="match status" value="1"/>
</dbReference>
<keyword evidence="5" id="KW-0489">Methyltransferase</keyword>
<dbReference type="CDD" id="cd00165">
    <property type="entry name" value="S4"/>
    <property type="match status" value="1"/>
</dbReference>
<dbReference type="InterPro" id="IPR002877">
    <property type="entry name" value="RNA_MeTrfase_FtsJ_dom"/>
</dbReference>
<dbReference type="Gene3D" id="3.40.50.150">
    <property type="entry name" value="Vaccinia Virus protein VP39"/>
    <property type="match status" value="1"/>
</dbReference>
<evidence type="ECO:0000313" key="6">
    <source>
        <dbReference type="Proteomes" id="UP000233781"/>
    </source>
</evidence>
<dbReference type="Proteomes" id="UP000233781">
    <property type="component" value="Unassembled WGS sequence"/>
</dbReference>